<dbReference type="Proteomes" id="UP000473325">
    <property type="component" value="Unassembled WGS sequence"/>
</dbReference>
<evidence type="ECO:0000313" key="3">
    <source>
        <dbReference type="Proteomes" id="UP000473325"/>
    </source>
</evidence>
<feature type="transmembrane region" description="Helical" evidence="1">
    <location>
        <begin position="195"/>
        <end position="216"/>
    </location>
</feature>
<protein>
    <recommendedName>
        <fullName evidence="4">4-amino-4-deoxy-L-arabinose transferase</fullName>
    </recommendedName>
</protein>
<reference evidence="2 3" key="1">
    <citation type="submission" date="2019-12" db="EMBL/GenBank/DDBJ databases">
        <authorList>
            <person name="Kun Z."/>
        </authorList>
    </citation>
    <scope>NUCLEOTIDE SEQUENCE [LARGE SCALE GENOMIC DNA]</scope>
    <source>
        <strain evidence="2 3">YIM 123512</strain>
    </source>
</reference>
<accession>A0A6L7ERS4</accession>
<dbReference type="RefSeq" id="WP_160876784.1">
    <property type="nucleotide sequence ID" value="NZ_WUEK01000004.1"/>
</dbReference>
<dbReference type="AlphaFoldDB" id="A0A6L7ERS4"/>
<keyword evidence="3" id="KW-1185">Reference proteome</keyword>
<comment type="caution">
    <text evidence="2">The sequence shown here is derived from an EMBL/GenBank/DDBJ whole genome shotgun (WGS) entry which is preliminary data.</text>
</comment>
<gene>
    <name evidence="2" type="ORF">GRQ65_07435</name>
</gene>
<keyword evidence="1" id="KW-0812">Transmembrane</keyword>
<evidence type="ECO:0008006" key="4">
    <source>
        <dbReference type="Google" id="ProtNLM"/>
    </source>
</evidence>
<organism evidence="2 3">
    <name type="scientific">Nocardioides flavescens</name>
    <dbReference type="NCBI Taxonomy" id="2691959"/>
    <lineage>
        <taxon>Bacteria</taxon>
        <taxon>Bacillati</taxon>
        <taxon>Actinomycetota</taxon>
        <taxon>Actinomycetes</taxon>
        <taxon>Propionibacteriales</taxon>
        <taxon>Nocardioidaceae</taxon>
        <taxon>Nocardioides</taxon>
    </lineage>
</organism>
<feature type="transmembrane region" description="Helical" evidence="1">
    <location>
        <begin position="104"/>
        <end position="124"/>
    </location>
</feature>
<keyword evidence="1" id="KW-0472">Membrane</keyword>
<evidence type="ECO:0000313" key="2">
    <source>
        <dbReference type="EMBL" id="MXG89380.1"/>
    </source>
</evidence>
<dbReference type="EMBL" id="WUEK01000004">
    <property type="protein sequence ID" value="MXG89380.1"/>
    <property type="molecule type" value="Genomic_DNA"/>
</dbReference>
<name>A0A6L7ERS4_9ACTN</name>
<feature type="transmembrane region" description="Helical" evidence="1">
    <location>
        <begin position="75"/>
        <end position="97"/>
    </location>
</feature>
<feature type="transmembrane region" description="Helical" evidence="1">
    <location>
        <begin position="130"/>
        <end position="147"/>
    </location>
</feature>
<feature type="transmembrane region" description="Helical" evidence="1">
    <location>
        <begin position="252"/>
        <end position="272"/>
    </location>
</feature>
<feature type="transmembrane region" description="Helical" evidence="1">
    <location>
        <begin position="309"/>
        <end position="326"/>
    </location>
</feature>
<evidence type="ECO:0000256" key="1">
    <source>
        <dbReference type="SAM" id="Phobius"/>
    </source>
</evidence>
<feature type="transmembrane region" description="Helical" evidence="1">
    <location>
        <begin position="159"/>
        <end position="189"/>
    </location>
</feature>
<proteinExistence type="predicted"/>
<sequence>MPRRPPSLVAGLAAAAFVVRLVGLTRPVRADEAGFTLVARAWDPSPGSVFGPYFVDRPPSLVALFGTADALAGPLAVRVLGAVACAVVVLLAWRLAVELDRPGAAPWVAAAAAALVVTPAIDVVAVKGEVLALPFVLAAAVLAVRLARERTRHPWPVAVLTGLLAAAPLGLKQNLAGALVLVGVLLLATPRTRRLLPAVALGAAVPVLATIAWALVAGVRLSVLWYAVYGFRADASAALAEGSAAAPARRALVLLLIVVVTGLGAALAAYAVTLRGQWRHDAPLTGAVVAMVIFDVASLVAGGSFWQDYAFGLVPGALLALVLVGARARRAVASLAVASSLVCLAGWGVWNLAGRQEFSERDTGVALAAVAEPGDTLVVFGGRADVQLESGLASPYPYLWSLPMRALDPDLVELRTLVAGPDAPTWLVEWWDFDTWDHAAGDALRADVERRYVRAGTACDGRPVWLLRGEDRATPEPACTS</sequence>
<feature type="transmembrane region" description="Helical" evidence="1">
    <location>
        <begin position="333"/>
        <end position="353"/>
    </location>
</feature>
<feature type="transmembrane region" description="Helical" evidence="1">
    <location>
        <begin position="284"/>
        <end position="303"/>
    </location>
</feature>
<keyword evidence="1" id="KW-1133">Transmembrane helix</keyword>